<dbReference type="Pfam" id="PF09932">
    <property type="entry name" value="DUF2164"/>
    <property type="match status" value="1"/>
</dbReference>
<organism evidence="1">
    <name type="scientific">marine metagenome</name>
    <dbReference type="NCBI Taxonomy" id="408172"/>
    <lineage>
        <taxon>unclassified sequences</taxon>
        <taxon>metagenomes</taxon>
        <taxon>ecological metagenomes</taxon>
    </lineage>
</organism>
<evidence type="ECO:0000313" key="1">
    <source>
        <dbReference type="EMBL" id="SVB30545.1"/>
    </source>
</evidence>
<sequence length="84" mass="9590">MTIKLTRESEEQAIASIQRYFSEGMDDETGNLKAKFLLDFVLAEIAPTVYNQAISDAEAYFHGKVADLEGACYEQEFGYWPEKR</sequence>
<dbReference type="EMBL" id="UINC01036496">
    <property type="protein sequence ID" value="SVB30545.1"/>
    <property type="molecule type" value="Genomic_DNA"/>
</dbReference>
<dbReference type="InterPro" id="IPR018680">
    <property type="entry name" value="DUF2164"/>
</dbReference>
<accession>A0A382CWW0</accession>
<protein>
    <recommendedName>
        <fullName evidence="2">DUF2164 domain-containing protein</fullName>
    </recommendedName>
</protein>
<proteinExistence type="predicted"/>
<evidence type="ECO:0008006" key="2">
    <source>
        <dbReference type="Google" id="ProtNLM"/>
    </source>
</evidence>
<reference evidence="1" key="1">
    <citation type="submission" date="2018-05" db="EMBL/GenBank/DDBJ databases">
        <authorList>
            <person name="Lanie J.A."/>
            <person name="Ng W.-L."/>
            <person name="Kazmierczak K.M."/>
            <person name="Andrzejewski T.M."/>
            <person name="Davidsen T.M."/>
            <person name="Wayne K.J."/>
            <person name="Tettelin H."/>
            <person name="Glass J.I."/>
            <person name="Rusch D."/>
            <person name="Podicherti R."/>
            <person name="Tsui H.-C.T."/>
            <person name="Winkler M.E."/>
        </authorList>
    </citation>
    <scope>NUCLEOTIDE SEQUENCE</scope>
</reference>
<name>A0A382CWW0_9ZZZZ</name>
<gene>
    <name evidence="1" type="ORF">METZ01_LOCUS183399</name>
</gene>
<dbReference type="AlphaFoldDB" id="A0A382CWW0"/>